<organism evidence="1 2">
    <name type="scientific">Paraburkholderia bryophila</name>
    <dbReference type="NCBI Taxonomy" id="420952"/>
    <lineage>
        <taxon>Bacteria</taxon>
        <taxon>Pseudomonadati</taxon>
        <taxon>Pseudomonadota</taxon>
        <taxon>Betaproteobacteria</taxon>
        <taxon>Burkholderiales</taxon>
        <taxon>Burkholderiaceae</taxon>
        <taxon>Paraburkholderia</taxon>
    </lineage>
</organism>
<dbReference type="EMBL" id="JACCAS010000001">
    <property type="protein sequence ID" value="NYH24227.1"/>
    <property type="molecule type" value="Genomic_DNA"/>
</dbReference>
<evidence type="ECO:0000313" key="1">
    <source>
        <dbReference type="EMBL" id="NYH24227.1"/>
    </source>
</evidence>
<reference evidence="1 2" key="1">
    <citation type="submission" date="2020-07" db="EMBL/GenBank/DDBJ databases">
        <title>Exploring microbial biodiversity for novel pathways involved in the catabolism of aromatic compounds derived from lignin.</title>
        <authorList>
            <person name="Elkins J."/>
        </authorList>
    </citation>
    <scope>NUCLEOTIDE SEQUENCE [LARGE SCALE GENOMIC DNA]</scope>
    <source>
        <strain evidence="1 2">H2C3C</strain>
    </source>
</reference>
<proteinExistence type="predicted"/>
<accession>A0A7Y9WPE1</accession>
<dbReference type="AlphaFoldDB" id="A0A7Y9WPE1"/>
<comment type="caution">
    <text evidence="1">The sequence shown here is derived from an EMBL/GenBank/DDBJ whole genome shotgun (WGS) entry which is preliminary data.</text>
</comment>
<gene>
    <name evidence="1" type="ORF">GGD40_003706</name>
</gene>
<dbReference type="Proteomes" id="UP000540929">
    <property type="component" value="Unassembled WGS sequence"/>
</dbReference>
<dbReference type="RefSeq" id="WP_179744494.1">
    <property type="nucleotide sequence ID" value="NZ_JACCAS010000001.1"/>
</dbReference>
<sequence>MPNAIETLLDFVGKSGTGLADYVALEKKNEEQEPLPTLQDELQLFLRSTMDQVRVNKALDCTHRILKIADLEDFEMFREGVWKREATRGMDYQKQRDHTAHTLNNWLLGWFFYAHSQGIKTAINGAIEKREWDSEAPEKFSYEQFFGHAWQYTSLLHDIGYLFEGSITNMETGNQSAQAEIGLKTADEYFNMAFWIETGETSTHSQKKLRELIEMPELPREASLSRIAIYLRSLGSLDNLSSRVSEELRVTARGQRQRKKPKELRLPSDAFDLWRAHFNEFGQEDAAHRITKLEKAFLQYVTKGMPGFDIRVLDHGVCSGLLQLKIATFFYNLFANFDKLNDDNSEYSAKSTATRLEVREGDVAVRYDYEYWWKGLIWASASAALHNIQQRKGAWSPGVVGGKLSLQEEPLTYLGILVDCIQDWDRYFVYDSRTRSPVQGIDVGLSCDDGKIILTVSKDLGEKIVGDLDVALEAWRDFVDIKFLTKTATV</sequence>
<keyword evidence="2" id="KW-1185">Reference proteome</keyword>
<evidence type="ECO:0000313" key="2">
    <source>
        <dbReference type="Proteomes" id="UP000540929"/>
    </source>
</evidence>
<protein>
    <submittedName>
        <fullName evidence="1">Uncharacterized protein</fullName>
    </submittedName>
</protein>
<name>A0A7Y9WPE1_9BURK</name>